<dbReference type="OrthoDB" id="2478366at2"/>
<gene>
    <name evidence="2" type="ORF">E8L90_25105</name>
</gene>
<dbReference type="Proteomes" id="UP000307841">
    <property type="component" value="Unassembled WGS sequence"/>
</dbReference>
<dbReference type="AlphaFoldDB" id="A0A4U2YC94"/>
<keyword evidence="1" id="KW-0472">Membrane</keyword>
<keyword evidence="1" id="KW-0812">Transmembrane</keyword>
<evidence type="ECO:0000313" key="3">
    <source>
        <dbReference type="Proteomes" id="UP000307841"/>
    </source>
</evidence>
<comment type="caution">
    <text evidence="2">The sequence shown here is derived from an EMBL/GenBank/DDBJ whole genome shotgun (WGS) entry which is preliminary data.</text>
</comment>
<keyword evidence="1" id="KW-1133">Transmembrane helix</keyword>
<evidence type="ECO:0000313" key="2">
    <source>
        <dbReference type="EMBL" id="TKI58408.1"/>
    </source>
</evidence>
<proteinExistence type="predicted"/>
<reference evidence="2 3" key="1">
    <citation type="submission" date="2019-04" db="EMBL/GenBank/DDBJ databases">
        <title>Whole genome sequencing of Brevibacillus sp. TGS2-1.</title>
        <authorList>
            <person name="Choi A."/>
        </authorList>
    </citation>
    <scope>NUCLEOTIDE SEQUENCE [LARGE SCALE GENOMIC DNA]</scope>
    <source>
        <strain evidence="2 3">TGS2-1</strain>
    </source>
</reference>
<dbReference type="RefSeq" id="WP_137031835.1">
    <property type="nucleotide sequence ID" value="NZ_SZNK01000001.1"/>
</dbReference>
<name>A0A4U2YC94_9BACL</name>
<keyword evidence="3" id="KW-1185">Reference proteome</keyword>
<dbReference type="EMBL" id="SZNK01000001">
    <property type="protein sequence ID" value="TKI58408.1"/>
    <property type="molecule type" value="Genomic_DNA"/>
</dbReference>
<sequence>MARTKLKQYVDTITVDQDELDELARAMQKILKYGVIQMDDNKLETYLSISASLAGIVFSMSRVAGIVVGVIGLVNSLSISMKDDLEKNIRIAIDDMDDTRHFMKRNGYTKVKLEFPFMDYEDIRLITGRGNILRLKNDNGRWETP</sequence>
<organism evidence="2 3">
    <name type="scientific">Brevibacillus antibioticus</name>
    <dbReference type="NCBI Taxonomy" id="2570228"/>
    <lineage>
        <taxon>Bacteria</taxon>
        <taxon>Bacillati</taxon>
        <taxon>Bacillota</taxon>
        <taxon>Bacilli</taxon>
        <taxon>Bacillales</taxon>
        <taxon>Paenibacillaceae</taxon>
        <taxon>Brevibacillus</taxon>
    </lineage>
</organism>
<protein>
    <submittedName>
        <fullName evidence="2">Uncharacterized protein</fullName>
    </submittedName>
</protein>
<accession>A0A4U2YC94</accession>
<feature type="transmembrane region" description="Helical" evidence="1">
    <location>
        <begin position="46"/>
        <end position="74"/>
    </location>
</feature>
<evidence type="ECO:0000256" key="1">
    <source>
        <dbReference type="SAM" id="Phobius"/>
    </source>
</evidence>